<dbReference type="OrthoDB" id="5558287at2759"/>
<keyword evidence="2" id="KW-1185">Reference proteome</keyword>
<dbReference type="Proteomes" id="UP000187283">
    <property type="component" value="Unassembled WGS sequence"/>
</dbReference>
<evidence type="ECO:0000313" key="1">
    <source>
        <dbReference type="EMBL" id="OMJ10995.1"/>
    </source>
</evidence>
<gene>
    <name evidence="1" type="ORF">AYI70_g9974</name>
</gene>
<dbReference type="AlphaFoldDB" id="A0A1R1X8Q1"/>
<evidence type="ECO:0000313" key="2">
    <source>
        <dbReference type="Proteomes" id="UP000187283"/>
    </source>
</evidence>
<proteinExistence type="predicted"/>
<reference evidence="1 2" key="1">
    <citation type="submission" date="2017-01" db="EMBL/GenBank/DDBJ databases">
        <authorList>
            <person name="Mah S.A."/>
            <person name="Swanson W.J."/>
            <person name="Moy G.W."/>
            <person name="Vacquier V.D."/>
        </authorList>
    </citation>
    <scope>NUCLEOTIDE SEQUENCE [LARGE SCALE GENOMIC DNA]</scope>
    <source>
        <strain evidence="1 2">GSMNP</strain>
    </source>
</reference>
<protein>
    <submittedName>
        <fullName evidence="1">Uncharacterized protein</fullName>
    </submittedName>
</protein>
<sequence>MNIHIEHLKEFREGEIPDLELYSLLISQCFKSFRDAIFPVRTTLYQEYFLETSIETLKANWSIFANSIKSCAIVNNSVIDPICNKIIETFKRLSENRINSQESIINLTSLIKFIEKILDNTVFCYSSFSSINDKLLSISYEAPEAAQKALEAGNRGIARDINELNERIETLANPFGKLVLQSKLIMEFWEKTIQGLTLTIEFYKTNSKDIDFFVNFENPKKQNFKMIHTGTNNPMASIKSPITPSPVSIPSPLEEPITQTRSFFSFFSKKPEPSSIEKEIERRKTEKFNLRNKYKAALTINETYSNYGTNQFTRNRSDSTSTVRNSITVGDLSLSNYLANGGNTGNNKSSIDRSSKQSISIVVPGKKSFSLSTQESEIKTSPYISNSLTRASKDSSRTIIPVPTDSIYWIAKKWGSVSSSNNEFVDNTIQLLEEYLK</sequence>
<name>A0A1R1X8Q1_9FUNG</name>
<comment type="caution">
    <text evidence="1">The sequence shown here is derived from an EMBL/GenBank/DDBJ whole genome shotgun (WGS) entry which is preliminary data.</text>
</comment>
<organism evidence="1 2">
    <name type="scientific">Smittium culicis</name>
    <dbReference type="NCBI Taxonomy" id="133412"/>
    <lineage>
        <taxon>Eukaryota</taxon>
        <taxon>Fungi</taxon>
        <taxon>Fungi incertae sedis</taxon>
        <taxon>Zoopagomycota</taxon>
        <taxon>Kickxellomycotina</taxon>
        <taxon>Harpellomycetes</taxon>
        <taxon>Harpellales</taxon>
        <taxon>Legeriomycetaceae</taxon>
        <taxon>Smittium</taxon>
    </lineage>
</organism>
<dbReference type="EMBL" id="LSSN01004744">
    <property type="protein sequence ID" value="OMJ10995.1"/>
    <property type="molecule type" value="Genomic_DNA"/>
</dbReference>
<accession>A0A1R1X8Q1</accession>